<evidence type="ECO:0000256" key="1">
    <source>
        <dbReference type="ARBA" id="ARBA00022857"/>
    </source>
</evidence>
<keyword evidence="5" id="KW-1185">Reference proteome</keyword>
<dbReference type="AlphaFoldDB" id="M5G421"/>
<evidence type="ECO:0000313" key="4">
    <source>
        <dbReference type="EMBL" id="EJU05011.1"/>
    </source>
</evidence>
<sequence length="350" mass="39640">MANATQPPVQYVRLGNSGLRVSVPIVGCMSFGSHEWSDWILDEDQALPLLKAAWDRGVTTLDTANVYSNGESERVIAKFLKKYNIPRSKLVILSKCFFLCADGQPGLFTGKHPDLINTRDWVNQSGLSREAIFNQVEGSLRRLETDYIDLLQIHRYDPNTPVEETMCALNDLVRSGKVRYIGASSMYAWQFSEYNHVAEKNGWTQFISMQNHYHLLYREEEREMIPYCKYKGIGLIPWAPLAEGHLARPLDVAQHDAQKTTRTETAVFKRTLTDSDKTTISRVEELAKQKGVKMAQIAIAWIMTNVTSPIIGMSSPSRLEDAIPVGIELTPEEIKYLEESYSPKRIEGHA</sequence>
<dbReference type="Proteomes" id="UP000030653">
    <property type="component" value="Unassembled WGS sequence"/>
</dbReference>
<dbReference type="Pfam" id="PF00248">
    <property type="entry name" value="Aldo_ket_red"/>
    <property type="match status" value="1"/>
</dbReference>
<dbReference type="FunFam" id="3.20.20.100:FF:000004">
    <property type="entry name" value="Oxidoreductase, aldo/keto reductase"/>
    <property type="match status" value="1"/>
</dbReference>
<evidence type="ECO:0000313" key="5">
    <source>
        <dbReference type="Proteomes" id="UP000030653"/>
    </source>
</evidence>
<dbReference type="GO" id="GO:0005829">
    <property type="term" value="C:cytosol"/>
    <property type="evidence" value="ECO:0007669"/>
    <property type="project" value="UniProtKB-ARBA"/>
</dbReference>
<name>M5G421_DACPD</name>
<dbReference type="STRING" id="1858805.M5G421"/>
<dbReference type="OMA" id="GGWHIAT"/>
<dbReference type="InterPro" id="IPR036812">
    <property type="entry name" value="NAD(P)_OxRdtase_dom_sf"/>
</dbReference>
<dbReference type="InterPro" id="IPR023210">
    <property type="entry name" value="NADP_OxRdtase_dom"/>
</dbReference>
<dbReference type="SUPFAM" id="SSF51430">
    <property type="entry name" value="NAD(P)-linked oxidoreductase"/>
    <property type="match status" value="1"/>
</dbReference>
<reference evidence="4 5" key="1">
    <citation type="journal article" date="2012" name="Science">
        <title>The Paleozoic origin of enzymatic lignin decomposition reconstructed from 31 fungal genomes.</title>
        <authorList>
            <person name="Floudas D."/>
            <person name="Binder M."/>
            <person name="Riley R."/>
            <person name="Barry K."/>
            <person name="Blanchette R.A."/>
            <person name="Henrissat B."/>
            <person name="Martinez A.T."/>
            <person name="Otillar R."/>
            <person name="Spatafora J.W."/>
            <person name="Yadav J.S."/>
            <person name="Aerts A."/>
            <person name="Benoit I."/>
            <person name="Boyd A."/>
            <person name="Carlson A."/>
            <person name="Copeland A."/>
            <person name="Coutinho P.M."/>
            <person name="de Vries R.P."/>
            <person name="Ferreira P."/>
            <person name="Findley K."/>
            <person name="Foster B."/>
            <person name="Gaskell J."/>
            <person name="Glotzer D."/>
            <person name="Gorecki P."/>
            <person name="Heitman J."/>
            <person name="Hesse C."/>
            <person name="Hori C."/>
            <person name="Igarashi K."/>
            <person name="Jurgens J.A."/>
            <person name="Kallen N."/>
            <person name="Kersten P."/>
            <person name="Kohler A."/>
            <person name="Kuees U."/>
            <person name="Kumar T.K.A."/>
            <person name="Kuo A."/>
            <person name="LaButti K."/>
            <person name="Larrondo L.F."/>
            <person name="Lindquist E."/>
            <person name="Ling A."/>
            <person name="Lombard V."/>
            <person name="Lucas S."/>
            <person name="Lundell T."/>
            <person name="Martin R."/>
            <person name="McLaughlin D.J."/>
            <person name="Morgenstern I."/>
            <person name="Morin E."/>
            <person name="Murat C."/>
            <person name="Nagy L.G."/>
            <person name="Nolan M."/>
            <person name="Ohm R.A."/>
            <person name="Patyshakuliyeva A."/>
            <person name="Rokas A."/>
            <person name="Ruiz-Duenas F.J."/>
            <person name="Sabat G."/>
            <person name="Salamov A."/>
            <person name="Samejima M."/>
            <person name="Schmutz J."/>
            <person name="Slot J.C."/>
            <person name="St John F."/>
            <person name="Stenlid J."/>
            <person name="Sun H."/>
            <person name="Sun S."/>
            <person name="Syed K."/>
            <person name="Tsang A."/>
            <person name="Wiebenga A."/>
            <person name="Young D."/>
            <person name="Pisabarro A."/>
            <person name="Eastwood D.C."/>
            <person name="Martin F."/>
            <person name="Cullen D."/>
            <person name="Grigoriev I.V."/>
            <person name="Hibbett D.S."/>
        </authorList>
    </citation>
    <scope>NUCLEOTIDE SEQUENCE [LARGE SCALE GENOMIC DNA]</scope>
    <source>
        <strain evidence="4 5">DJM-731 SS1</strain>
    </source>
</reference>
<dbReference type="PANTHER" id="PTHR43364:SF9">
    <property type="entry name" value="OXIDOREDUCTASE"/>
    <property type="match status" value="1"/>
</dbReference>
<proteinExistence type="predicted"/>
<evidence type="ECO:0000256" key="2">
    <source>
        <dbReference type="ARBA" id="ARBA00023002"/>
    </source>
</evidence>
<keyword evidence="1" id="KW-0521">NADP</keyword>
<dbReference type="HOGENOM" id="CLU_023205_2_0_1"/>
<protein>
    <submittedName>
        <fullName evidence="4">Aldo/keto reductase</fullName>
    </submittedName>
</protein>
<dbReference type="GO" id="GO:0016491">
    <property type="term" value="F:oxidoreductase activity"/>
    <property type="evidence" value="ECO:0007669"/>
    <property type="project" value="UniProtKB-KW"/>
</dbReference>
<dbReference type="GeneID" id="63687050"/>
<feature type="domain" description="NADP-dependent oxidoreductase" evidence="3">
    <location>
        <begin position="26"/>
        <end position="340"/>
    </location>
</feature>
<dbReference type="PANTHER" id="PTHR43364">
    <property type="entry name" value="NADH-SPECIFIC METHYLGLYOXAL REDUCTASE-RELATED"/>
    <property type="match status" value="1"/>
</dbReference>
<dbReference type="CDD" id="cd19079">
    <property type="entry name" value="AKR_EcYajO-like"/>
    <property type="match status" value="1"/>
</dbReference>
<accession>M5G421</accession>
<gene>
    <name evidence="4" type="ORF">DACRYDRAFT_20568</name>
</gene>
<evidence type="ECO:0000259" key="3">
    <source>
        <dbReference type="Pfam" id="PF00248"/>
    </source>
</evidence>
<dbReference type="OrthoDB" id="1720422at2759"/>
<organism evidence="4 5">
    <name type="scientific">Dacryopinax primogenitus (strain DJM 731)</name>
    <name type="common">Brown rot fungus</name>
    <dbReference type="NCBI Taxonomy" id="1858805"/>
    <lineage>
        <taxon>Eukaryota</taxon>
        <taxon>Fungi</taxon>
        <taxon>Dikarya</taxon>
        <taxon>Basidiomycota</taxon>
        <taxon>Agaricomycotina</taxon>
        <taxon>Dacrymycetes</taxon>
        <taxon>Dacrymycetales</taxon>
        <taxon>Dacrymycetaceae</taxon>
        <taxon>Dacryopinax</taxon>
    </lineage>
</organism>
<keyword evidence="2" id="KW-0560">Oxidoreductase</keyword>
<dbReference type="RefSeq" id="XP_040631905.1">
    <property type="nucleotide sequence ID" value="XM_040771988.1"/>
</dbReference>
<dbReference type="EMBL" id="JH795857">
    <property type="protein sequence ID" value="EJU05011.1"/>
    <property type="molecule type" value="Genomic_DNA"/>
</dbReference>
<dbReference type="InterPro" id="IPR050523">
    <property type="entry name" value="AKR_Detox_Biosynth"/>
</dbReference>
<dbReference type="Gene3D" id="3.20.20.100">
    <property type="entry name" value="NADP-dependent oxidoreductase domain"/>
    <property type="match status" value="1"/>
</dbReference>